<dbReference type="PANTHER" id="PTHR46558:SF11">
    <property type="entry name" value="HTH-TYPE TRANSCRIPTIONAL REGULATOR XRE"/>
    <property type="match status" value="1"/>
</dbReference>
<dbReference type="AlphaFoldDB" id="A0A926I7L7"/>
<protein>
    <submittedName>
        <fullName evidence="3">Helix-turn-helix domain-containing protein</fullName>
    </submittedName>
</protein>
<dbReference type="Pfam" id="PF01381">
    <property type="entry name" value="HTH_3"/>
    <property type="match status" value="1"/>
</dbReference>
<dbReference type="RefSeq" id="WP_249295015.1">
    <property type="nucleotide sequence ID" value="NZ_JACRSV010000002.1"/>
</dbReference>
<dbReference type="SMART" id="SM00530">
    <property type="entry name" value="HTH_XRE"/>
    <property type="match status" value="1"/>
</dbReference>
<evidence type="ECO:0000256" key="1">
    <source>
        <dbReference type="ARBA" id="ARBA00023125"/>
    </source>
</evidence>
<reference evidence="3" key="1">
    <citation type="submission" date="2020-08" db="EMBL/GenBank/DDBJ databases">
        <title>Genome public.</title>
        <authorList>
            <person name="Liu C."/>
            <person name="Sun Q."/>
        </authorList>
    </citation>
    <scope>NUCLEOTIDE SEQUENCE</scope>
    <source>
        <strain evidence="3">NSJ-33</strain>
    </source>
</reference>
<dbReference type="InterPro" id="IPR010982">
    <property type="entry name" value="Lambda_DNA-bd_dom_sf"/>
</dbReference>
<organism evidence="3 4">
    <name type="scientific">Fumia xinanensis</name>
    <dbReference type="NCBI Taxonomy" id="2763659"/>
    <lineage>
        <taxon>Bacteria</taxon>
        <taxon>Bacillati</taxon>
        <taxon>Bacillota</taxon>
        <taxon>Clostridia</taxon>
        <taxon>Eubacteriales</taxon>
        <taxon>Oscillospiraceae</taxon>
        <taxon>Fumia</taxon>
    </lineage>
</organism>
<dbReference type="CDD" id="cd00093">
    <property type="entry name" value="HTH_XRE"/>
    <property type="match status" value="1"/>
</dbReference>
<dbReference type="EMBL" id="JACRSV010000002">
    <property type="protein sequence ID" value="MBC8560056.1"/>
    <property type="molecule type" value="Genomic_DNA"/>
</dbReference>
<dbReference type="InterPro" id="IPR001387">
    <property type="entry name" value="Cro/C1-type_HTH"/>
</dbReference>
<keyword evidence="1" id="KW-0238">DNA-binding</keyword>
<evidence type="ECO:0000259" key="2">
    <source>
        <dbReference type="PROSITE" id="PS50943"/>
    </source>
</evidence>
<evidence type="ECO:0000313" key="4">
    <source>
        <dbReference type="Proteomes" id="UP000610760"/>
    </source>
</evidence>
<evidence type="ECO:0000313" key="3">
    <source>
        <dbReference type="EMBL" id="MBC8560056.1"/>
    </source>
</evidence>
<dbReference type="SUPFAM" id="SSF47413">
    <property type="entry name" value="lambda repressor-like DNA-binding domains"/>
    <property type="match status" value="1"/>
</dbReference>
<comment type="caution">
    <text evidence="3">The sequence shown here is derived from an EMBL/GenBank/DDBJ whole genome shotgun (WGS) entry which is preliminary data.</text>
</comment>
<proteinExistence type="predicted"/>
<feature type="domain" description="HTH cro/C1-type" evidence="2">
    <location>
        <begin position="12"/>
        <end position="66"/>
    </location>
</feature>
<dbReference type="GO" id="GO:0003677">
    <property type="term" value="F:DNA binding"/>
    <property type="evidence" value="ECO:0007669"/>
    <property type="project" value="UniProtKB-KW"/>
</dbReference>
<name>A0A926I7L7_9FIRM</name>
<gene>
    <name evidence="3" type="ORF">H8710_08255</name>
</gene>
<sequence length="289" mass="32668">MTFSIEQIGRRISGRRKEKNMTQMELADRMGISFQAVSNWERGNSMPDISKLPQLAEVLDLSLDSLLGNGEPAQLLRHAAEGKTEAFVRENHVPQQVFEEVAPMLPPKDADVVFEHTAPPFDLTDIAEILPFISDSLIDDLFRKGVENKNDQDLDDLEELLPFVSSALLAEMVEQRLYRSEKVSSCFPFLSEDQVDRVSAKIYDTYGLEGMEDRDCFPFMSERALAETARLEFEKSGLNDMDILAPFLSQNQLHELAKKAVAKDGVKAIVPLAPFLDKSLLEEWVKELF</sequence>
<dbReference type="PANTHER" id="PTHR46558">
    <property type="entry name" value="TRACRIPTIONAL REGULATORY PROTEIN-RELATED-RELATED"/>
    <property type="match status" value="1"/>
</dbReference>
<accession>A0A926I7L7</accession>
<dbReference type="PROSITE" id="PS50943">
    <property type="entry name" value="HTH_CROC1"/>
    <property type="match status" value="1"/>
</dbReference>
<keyword evidence="4" id="KW-1185">Reference proteome</keyword>
<dbReference type="Gene3D" id="1.10.260.40">
    <property type="entry name" value="lambda repressor-like DNA-binding domains"/>
    <property type="match status" value="1"/>
</dbReference>
<dbReference type="Proteomes" id="UP000610760">
    <property type="component" value="Unassembled WGS sequence"/>
</dbReference>